<evidence type="ECO:0000256" key="1">
    <source>
        <dbReference type="SAM" id="MobiDB-lite"/>
    </source>
</evidence>
<gene>
    <name evidence="2" type="ORF">HYDPIDRAFT_171254</name>
</gene>
<dbReference type="HOGENOM" id="CLU_946841_0_0_1"/>
<proteinExistence type="predicted"/>
<dbReference type="AlphaFoldDB" id="A0A0C9VLJ1"/>
<accession>A0A0C9VLJ1</accession>
<evidence type="ECO:0000313" key="3">
    <source>
        <dbReference type="Proteomes" id="UP000053820"/>
    </source>
</evidence>
<protein>
    <submittedName>
        <fullName evidence="2">Uncharacterized protein</fullName>
    </submittedName>
</protein>
<feature type="region of interest" description="Disordered" evidence="1">
    <location>
        <begin position="71"/>
        <end position="115"/>
    </location>
</feature>
<organism evidence="2 3">
    <name type="scientific">Hydnomerulius pinastri MD-312</name>
    <dbReference type="NCBI Taxonomy" id="994086"/>
    <lineage>
        <taxon>Eukaryota</taxon>
        <taxon>Fungi</taxon>
        <taxon>Dikarya</taxon>
        <taxon>Basidiomycota</taxon>
        <taxon>Agaricomycotina</taxon>
        <taxon>Agaricomycetes</taxon>
        <taxon>Agaricomycetidae</taxon>
        <taxon>Boletales</taxon>
        <taxon>Boletales incertae sedis</taxon>
        <taxon>Leucogyrophana</taxon>
    </lineage>
</organism>
<keyword evidence="3" id="KW-1185">Reference proteome</keyword>
<dbReference type="EMBL" id="KN839934">
    <property type="protein sequence ID" value="KIJ58490.1"/>
    <property type="molecule type" value="Genomic_DNA"/>
</dbReference>
<feature type="compositionally biased region" description="Pro residues" evidence="1">
    <location>
        <begin position="89"/>
        <end position="102"/>
    </location>
</feature>
<evidence type="ECO:0000313" key="2">
    <source>
        <dbReference type="EMBL" id="KIJ58490.1"/>
    </source>
</evidence>
<sequence length="294" mass="32654">MSTAGHAFLNNSQVDLAALSYPTPTADFPPNPYLDTDYPHPLGGFEGQRLAHVLSRHFQFNFGINQNSGPVASASTYGPPSAPLEAPLEAPPSAPPSAPLEAPPSALTPSAEPTDLDLSQLTCRSQRREHIYAKSHLHQRSETWKGLDQGFPLLHHYWQVPGFTQHQPSQPLYFENPQLLSFIRAGLLRPEDDSFLGLFDEVAGPDGHFYLHVIHKLDFPLYKFTSGVFVTSIDFLLVRPNRKADTLWKNNTLSNIQLVSSFFFRVLSRKISGVHPTEQVDICTALMNVSTTLL</sequence>
<name>A0A0C9VLJ1_9AGAM</name>
<dbReference type="Proteomes" id="UP000053820">
    <property type="component" value="Unassembled WGS sequence"/>
</dbReference>
<reference evidence="2 3" key="1">
    <citation type="submission" date="2014-04" db="EMBL/GenBank/DDBJ databases">
        <title>Evolutionary Origins and Diversification of the Mycorrhizal Mutualists.</title>
        <authorList>
            <consortium name="DOE Joint Genome Institute"/>
            <consortium name="Mycorrhizal Genomics Consortium"/>
            <person name="Kohler A."/>
            <person name="Kuo A."/>
            <person name="Nagy L.G."/>
            <person name="Floudas D."/>
            <person name="Copeland A."/>
            <person name="Barry K.W."/>
            <person name="Cichocki N."/>
            <person name="Veneault-Fourrey C."/>
            <person name="LaButti K."/>
            <person name="Lindquist E.A."/>
            <person name="Lipzen A."/>
            <person name="Lundell T."/>
            <person name="Morin E."/>
            <person name="Murat C."/>
            <person name="Riley R."/>
            <person name="Ohm R."/>
            <person name="Sun H."/>
            <person name="Tunlid A."/>
            <person name="Henrissat B."/>
            <person name="Grigoriev I.V."/>
            <person name="Hibbett D.S."/>
            <person name="Martin F."/>
        </authorList>
    </citation>
    <scope>NUCLEOTIDE SEQUENCE [LARGE SCALE GENOMIC DNA]</scope>
    <source>
        <strain evidence="2 3">MD-312</strain>
    </source>
</reference>
<feature type="compositionally biased region" description="Low complexity" evidence="1">
    <location>
        <begin position="103"/>
        <end position="113"/>
    </location>
</feature>